<gene>
    <name evidence="2" type="ORF">MYCIT1_LOCUS6214</name>
</gene>
<evidence type="ECO:0000313" key="2">
    <source>
        <dbReference type="EMBL" id="CAK5265327.1"/>
    </source>
</evidence>
<dbReference type="Proteomes" id="UP001295794">
    <property type="component" value="Unassembled WGS sequence"/>
</dbReference>
<organism evidence="2 3">
    <name type="scientific">Mycena citricolor</name>
    <dbReference type="NCBI Taxonomy" id="2018698"/>
    <lineage>
        <taxon>Eukaryota</taxon>
        <taxon>Fungi</taxon>
        <taxon>Dikarya</taxon>
        <taxon>Basidiomycota</taxon>
        <taxon>Agaricomycotina</taxon>
        <taxon>Agaricomycetes</taxon>
        <taxon>Agaricomycetidae</taxon>
        <taxon>Agaricales</taxon>
        <taxon>Marasmiineae</taxon>
        <taxon>Mycenaceae</taxon>
        <taxon>Mycena</taxon>
    </lineage>
</organism>
<reference evidence="2" key="1">
    <citation type="submission" date="2023-11" db="EMBL/GenBank/DDBJ databases">
        <authorList>
            <person name="De Vega J J."/>
            <person name="De Vega J J."/>
        </authorList>
    </citation>
    <scope>NUCLEOTIDE SEQUENCE</scope>
</reference>
<sequence>MARSPKNTTKRQTGRPTRPTASTSFQSAPEDAFDIIQDDDVAEDDDMDVDGSEDSTEMINRFLAEYNKRQAKKSSARSAAFQTQKKNLYIAARKASKELARDGTACLEEGKAKLLALKQEEVTADQYSKDVIPSWHRVEDSVKELLSVYPAGLEDLFPRRSDAVNAASEMIGTNSARRADALAECVEAADAQLYQSKLDEKNAADASRLIKHYKTLLMI</sequence>
<dbReference type="AlphaFoldDB" id="A0AAD2GXW3"/>
<accession>A0AAD2GXW3</accession>
<proteinExistence type="predicted"/>
<evidence type="ECO:0000256" key="1">
    <source>
        <dbReference type="SAM" id="MobiDB-lite"/>
    </source>
</evidence>
<evidence type="ECO:0000313" key="3">
    <source>
        <dbReference type="Proteomes" id="UP001295794"/>
    </source>
</evidence>
<feature type="compositionally biased region" description="Polar residues" evidence="1">
    <location>
        <begin position="14"/>
        <end position="27"/>
    </location>
</feature>
<dbReference type="EMBL" id="CAVNYO010000085">
    <property type="protein sequence ID" value="CAK5265327.1"/>
    <property type="molecule type" value="Genomic_DNA"/>
</dbReference>
<comment type="caution">
    <text evidence="2">The sequence shown here is derived from an EMBL/GenBank/DDBJ whole genome shotgun (WGS) entry which is preliminary data.</text>
</comment>
<protein>
    <submittedName>
        <fullName evidence="2">Uncharacterized protein</fullName>
    </submittedName>
</protein>
<name>A0AAD2GXW3_9AGAR</name>
<keyword evidence="3" id="KW-1185">Reference proteome</keyword>
<feature type="region of interest" description="Disordered" evidence="1">
    <location>
        <begin position="1"/>
        <end position="32"/>
    </location>
</feature>